<reference evidence="1 2" key="1">
    <citation type="submission" date="2022-02" db="EMBL/GenBank/DDBJ databases">
        <authorList>
            <person name="Zhuang L."/>
        </authorList>
    </citation>
    <scope>NUCLEOTIDE SEQUENCE [LARGE SCALE GENOMIC DNA]</scope>
    <source>
        <strain evidence="1 2">C32</strain>
    </source>
</reference>
<comment type="caution">
    <text evidence="1">The sequence shown here is derived from an EMBL/GenBank/DDBJ whole genome shotgun (WGS) entry which is preliminary data.</text>
</comment>
<organism evidence="1 2">
    <name type="scientific">Shewanella electrica</name>
    <dbReference type="NCBI Taxonomy" id="515560"/>
    <lineage>
        <taxon>Bacteria</taxon>
        <taxon>Pseudomonadati</taxon>
        <taxon>Pseudomonadota</taxon>
        <taxon>Gammaproteobacteria</taxon>
        <taxon>Alteromonadales</taxon>
        <taxon>Shewanellaceae</taxon>
        <taxon>Shewanella</taxon>
    </lineage>
</organism>
<reference evidence="2" key="2">
    <citation type="submission" date="2023-07" db="EMBL/GenBank/DDBJ databases">
        <title>Shewanella mangrovi sp. nov., an acetaldehyde- degrading bacterium isolated from mangrove sediment.</title>
        <authorList>
            <person name="Liu Y."/>
        </authorList>
    </citation>
    <scope>NUCLEOTIDE SEQUENCE [LARGE SCALE GENOMIC DNA]</scope>
    <source>
        <strain evidence="2">C32</strain>
    </source>
</reference>
<gene>
    <name evidence="1" type="ORF">L9G74_01350</name>
</gene>
<name>A0ABT2FFL1_9GAMM</name>
<proteinExistence type="predicted"/>
<evidence type="ECO:0000313" key="2">
    <source>
        <dbReference type="Proteomes" id="UP001201549"/>
    </source>
</evidence>
<keyword evidence="2" id="KW-1185">Reference proteome</keyword>
<dbReference type="Proteomes" id="UP001201549">
    <property type="component" value="Unassembled WGS sequence"/>
</dbReference>
<dbReference type="EMBL" id="JAKOGG010000001">
    <property type="protein sequence ID" value="MCS4555073.1"/>
    <property type="molecule type" value="Genomic_DNA"/>
</dbReference>
<sequence length="69" mass="7719">MSSTHLQVYDVNGKHLGHFDGEFFYTSPDIGLRVDGDEVYKILGGAHFGYVEDGKIVDTRGLVRYSLQP</sequence>
<accession>A0ABT2FFL1</accession>
<dbReference type="RefSeq" id="WP_238894477.1">
    <property type="nucleotide sequence ID" value="NZ_JAKOGG010000001.1"/>
</dbReference>
<protein>
    <submittedName>
        <fullName evidence="1">Uncharacterized protein</fullName>
    </submittedName>
</protein>
<evidence type="ECO:0000313" key="1">
    <source>
        <dbReference type="EMBL" id="MCS4555073.1"/>
    </source>
</evidence>